<dbReference type="Pfam" id="PF00454">
    <property type="entry name" value="PI3_PI4_kinase"/>
    <property type="match status" value="1"/>
</dbReference>
<dbReference type="InterPro" id="IPR018936">
    <property type="entry name" value="PI3/4_kinase_CS"/>
</dbReference>
<feature type="compositionally biased region" description="Basic and acidic residues" evidence="5">
    <location>
        <begin position="472"/>
        <end position="484"/>
    </location>
</feature>
<dbReference type="PROSITE" id="PS00916">
    <property type="entry name" value="PI3_4_KINASE_2"/>
    <property type="match status" value="1"/>
</dbReference>
<keyword evidence="4" id="KW-0418">Kinase</keyword>
<comment type="catalytic activity">
    <reaction evidence="1">
        <text>a 1,2-diacyl-sn-glycero-3-phospho-(1D-myo-inositol) + ATP = a 1,2-diacyl-sn-glycero-3-phospho-(1D-myo-inositol 4-phosphate) + ADP + H(+)</text>
        <dbReference type="Rhea" id="RHEA:19877"/>
        <dbReference type="ChEBI" id="CHEBI:15378"/>
        <dbReference type="ChEBI" id="CHEBI:30616"/>
        <dbReference type="ChEBI" id="CHEBI:57880"/>
        <dbReference type="ChEBI" id="CHEBI:58178"/>
        <dbReference type="ChEBI" id="CHEBI:456216"/>
        <dbReference type="EC" id="2.7.1.67"/>
    </reaction>
</comment>
<dbReference type="PROSITE" id="PS51545">
    <property type="entry name" value="PIK_HELICAL"/>
    <property type="match status" value="1"/>
</dbReference>
<feature type="compositionally biased region" description="Low complexity" evidence="5">
    <location>
        <begin position="619"/>
        <end position="629"/>
    </location>
</feature>
<dbReference type="CDD" id="cd05168">
    <property type="entry name" value="PI4Kc_III_beta"/>
    <property type="match status" value="1"/>
</dbReference>
<feature type="region of interest" description="Disordered" evidence="5">
    <location>
        <begin position="437"/>
        <end position="532"/>
    </location>
</feature>
<dbReference type="Gene3D" id="1.10.1070.11">
    <property type="entry name" value="Phosphatidylinositol 3-/4-kinase, catalytic domain"/>
    <property type="match status" value="1"/>
</dbReference>
<keyword evidence="9" id="KW-1185">Reference proteome</keyword>
<dbReference type="InterPro" id="IPR042236">
    <property type="entry name" value="PI3K_accessory_sf"/>
</dbReference>
<organism evidence="8 9">
    <name type="scientific">Coccomyxa viridis</name>
    <dbReference type="NCBI Taxonomy" id="1274662"/>
    <lineage>
        <taxon>Eukaryota</taxon>
        <taxon>Viridiplantae</taxon>
        <taxon>Chlorophyta</taxon>
        <taxon>core chlorophytes</taxon>
        <taxon>Trebouxiophyceae</taxon>
        <taxon>Trebouxiophyceae incertae sedis</taxon>
        <taxon>Coccomyxaceae</taxon>
        <taxon>Coccomyxa</taxon>
    </lineage>
</organism>
<dbReference type="PANTHER" id="PTHR10048:SF22">
    <property type="entry name" value="PHOSPHATIDYLINOSITOL 4-KINASE BETA"/>
    <property type="match status" value="1"/>
</dbReference>
<dbReference type="SUPFAM" id="SSF48371">
    <property type="entry name" value="ARM repeat"/>
    <property type="match status" value="1"/>
</dbReference>
<feature type="region of interest" description="Disordered" evidence="5">
    <location>
        <begin position="556"/>
        <end position="633"/>
    </location>
</feature>
<feature type="region of interest" description="Disordered" evidence="5">
    <location>
        <begin position="313"/>
        <end position="337"/>
    </location>
</feature>
<accession>A0AAV1IIA7</accession>
<dbReference type="GO" id="GO:0048015">
    <property type="term" value="P:phosphatidylinositol-mediated signaling"/>
    <property type="evidence" value="ECO:0007669"/>
    <property type="project" value="TreeGrafter"/>
</dbReference>
<feature type="compositionally biased region" description="Low complexity" evidence="5">
    <location>
        <begin position="799"/>
        <end position="822"/>
    </location>
</feature>
<evidence type="ECO:0000259" key="6">
    <source>
        <dbReference type="PROSITE" id="PS50290"/>
    </source>
</evidence>
<dbReference type="Gene3D" id="1.25.40.70">
    <property type="entry name" value="Phosphatidylinositol 3-kinase, accessory domain (PIK)"/>
    <property type="match status" value="1"/>
</dbReference>
<evidence type="ECO:0000256" key="5">
    <source>
        <dbReference type="SAM" id="MobiDB-lite"/>
    </source>
</evidence>
<feature type="region of interest" description="Disordered" evidence="5">
    <location>
        <begin position="730"/>
        <end position="752"/>
    </location>
</feature>
<evidence type="ECO:0000256" key="2">
    <source>
        <dbReference type="ARBA" id="ARBA00012169"/>
    </source>
</evidence>
<dbReference type="SMART" id="SM00146">
    <property type="entry name" value="PI3Kc"/>
    <property type="match status" value="1"/>
</dbReference>
<dbReference type="Proteomes" id="UP001314263">
    <property type="component" value="Unassembled WGS sequence"/>
</dbReference>
<feature type="region of interest" description="Disordered" evidence="5">
    <location>
        <begin position="190"/>
        <end position="229"/>
    </location>
</feature>
<feature type="domain" description="PIK helical" evidence="7">
    <location>
        <begin position="1"/>
        <end position="136"/>
    </location>
</feature>
<dbReference type="EMBL" id="CAUYUE010000014">
    <property type="protein sequence ID" value="CAK0786397.1"/>
    <property type="molecule type" value="Genomic_DNA"/>
</dbReference>
<dbReference type="InterPro" id="IPR011009">
    <property type="entry name" value="Kinase-like_dom_sf"/>
</dbReference>
<evidence type="ECO:0000313" key="8">
    <source>
        <dbReference type="EMBL" id="CAK0786397.1"/>
    </source>
</evidence>
<dbReference type="SUPFAM" id="SSF56112">
    <property type="entry name" value="Protein kinase-like (PK-like)"/>
    <property type="match status" value="1"/>
</dbReference>
<dbReference type="InterPro" id="IPR036940">
    <property type="entry name" value="PI3/4_kinase_cat_sf"/>
</dbReference>
<dbReference type="PANTHER" id="PTHR10048">
    <property type="entry name" value="PHOSPHATIDYLINOSITOL KINASE"/>
    <property type="match status" value="1"/>
</dbReference>
<reference evidence="8 9" key="1">
    <citation type="submission" date="2023-10" db="EMBL/GenBank/DDBJ databases">
        <authorList>
            <person name="Maclean D."/>
            <person name="Macfadyen A."/>
        </authorList>
    </citation>
    <scope>NUCLEOTIDE SEQUENCE [LARGE SCALE GENOMIC DNA]</scope>
</reference>
<feature type="compositionally biased region" description="Low complexity" evidence="5">
    <location>
        <begin position="505"/>
        <end position="525"/>
    </location>
</feature>
<dbReference type="InterPro" id="IPR001263">
    <property type="entry name" value="PI3K_accessory_dom"/>
</dbReference>
<feature type="compositionally biased region" description="Low complexity" evidence="5">
    <location>
        <begin position="742"/>
        <end position="752"/>
    </location>
</feature>
<dbReference type="GO" id="GO:0016020">
    <property type="term" value="C:membrane"/>
    <property type="evidence" value="ECO:0007669"/>
    <property type="project" value="TreeGrafter"/>
</dbReference>
<dbReference type="InterPro" id="IPR015433">
    <property type="entry name" value="PI3/4_kinase"/>
</dbReference>
<dbReference type="Gene3D" id="3.30.1010.10">
    <property type="entry name" value="Phosphatidylinositol 3-kinase Catalytic Subunit, Chain A, domain 4"/>
    <property type="match status" value="1"/>
</dbReference>
<proteinExistence type="predicted"/>
<evidence type="ECO:0000256" key="4">
    <source>
        <dbReference type="ARBA" id="ARBA00022777"/>
    </source>
</evidence>
<feature type="region of interest" description="Disordered" evidence="5">
    <location>
        <begin position="857"/>
        <end position="895"/>
    </location>
</feature>
<feature type="region of interest" description="Disordered" evidence="5">
    <location>
        <begin position="688"/>
        <end position="713"/>
    </location>
</feature>
<dbReference type="PROSITE" id="PS00915">
    <property type="entry name" value="PI3_4_KINASE_1"/>
    <property type="match status" value="1"/>
</dbReference>
<name>A0AAV1IIA7_9CHLO</name>
<comment type="caution">
    <text evidence="8">The sequence shown here is derived from an EMBL/GenBank/DDBJ whole genome shotgun (WGS) entry which is preliminary data.</text>
</comment>
<dbReference type="GO" id="GO:0005737">
    <property type="term" value="C:cytoplasm"/>
    <property type="evidence" value="ECO:0007669"/>
    <property type="project" value="TreeGrafter"/>
</dbReference>
<dbReference type="InterPro" id="IPR057754">
    <property type="entry name" value="PI4-kinase_beta/PIK1_cat"/>
</dbReference>
<keyword evidence="3" id="KW-0808">Transferase</keyword>
<dbReference type="InterPro" id="IPR016024">
    <property type="entry name" value="ARM-type_fold"/>
</dbReference>
<sequence length="1353" mass="144624">MPLLGRRSDNSRQAGISQAGVLPAGKTDLLLRFFDSTFFDEWIALTYLYKSNSPGVQDYLCNRLYALPEAGLEKYLSQLIQLIIIKPYGPLEKVVVDLCAKSLRIAVKTYWLLLAVSQDQPKNKYVAELRDCCERAALEGSWDPPFKRTRLLPLSPPRSRGWLLSSPISPGLLTRSQSGKLRLHPGEQRVTANSSARFGSPDPFQAGERPLQAPGAQPAMDILSRPTSPDGLGGGLYSSYTMGAGLEGLICASPPPTRDGPLRAVTSTQIAKATETERAEARGRSADRRQKLRLELGESEGISALLENSLLGAEGGQPGVVTAGDAGTRDSPPSSPRLRQTTFGATLDFIEALCDASSRLTSFPPEDREWALKRGLDEINKEIEAASRADVACWFPMGTRDERIVRLAAKEAQLLNSREKAPFMLLVEVLSNDQGSVREDAKYSAGSTSPPPHTLPRKATQAKTVPRPYTPDGREQRNGHRAEDSECSPEALAGSSPKRILDFTAGESPAPSEQAPEGAQQQQEPLASDFHGSGAISLEGLRCPVTSSFSMPEQQQAAHLAALGSSDESKQSLDASAAPARAVGDGHAHSAAQRSSSTGGSEGEGDSGRLREDSQKHLPASASAPAQPADLHKDGGLSMALERRPQPVDIPANSSASADPSPEALLQHAAAVGSPTTTAPIMDSIRRTRSTGEEGTQDGTHDLKSLGSGGMRLGPVSLVRAVGRVIRSVVGGDSDDSHHHQAPQTSAEAADTAARVALAAAHAGLGPAQQAQEEARAARLRHTIVEDVPGGLRGGGRPAGSLMPDGGLSPPSGPESSENSFSRGLQSAMAGLGGTGPPVTVRLEVIGDYSKDELAAAEAAAQAPSEPCQHRQSAADGSLPARGSQGIAARKPESKESVVSGARALTLLCHWGNCKTKEDSIMHRRILPHVKVRLKVHGGVDLRLNSKPSSVHRRIPSDEALMRMAAHHRAAVPRMPTVMSPPTSPNPSQDLTSIVSAMHEALQQATEADLQQLPPQEDVHGSNARLDAPAALSGAAHLGAETHPVSSGLADQDAEKAAAAARAVYGERFADKAKRVQRLSPHGRRPGWAVRPIIVKSGDDCRQELLAAQLIHAFAHIFSECSLPLYLRPYEVLVTSSRTALIEVVPDSLSIHTIKAKGPLNASLSDHFFAKFQRGSQDCKAAQRAFAESMAAYSLVCYLLQIKDRHNGNILMDDAGRIIHIDFGFMLSNSPGGVNFEAAPFKLTRELLEIMDSNSEGHASEIFDYFKVLCIQGFLACRKHADRIILLVDMMSTSGCPCFKAGARCVSALRKRFALHCTEAQCVEVVLNLIADSLDAWRTRQYDYYQRVLNGIL</sequence>
<dbReference type="FunFam" id="1.10.1070.11:FF:000016">
    <property type="entry name" value="PIK1p Phosphatidylinositol 4-kinase"/>
    <property type="match status" value="1"/>
</dbReference>
<dbReference type="InterPro" id="IPR000403">
    <property type="entry name" value="PI3/4_kinase_cat_dom"/>
</dbReference>
<feature type="region of interest" description="Disordered" evidence="5">
    <location>
        <begin position="784"/>
        <end position="822"/>
    </location>
</feature>
<feature type="compositionally biased region" description="Basic and acidic residues" evidence="5">
    <location>
        <begin position="606"/>
        <end position="616"/>
    </location>
</feature>
<evidence type="ECO:0000256" key="1">
    <source>
        <dbReference type="ARBA" id="ARBA00001686"/>
    </source>
</evidence>
<dbReference type="Pfam" id="PF21245">
    <property type="entry name" value="PI4KB-PIK1_PIK"/>
    <property type="match status" value="1"/>
</dbReference>
<dbReference type="GO" id="GO:0046854">
    <property type="term" value="P:phosphatidylinositol phosphate biosynthetic process"/>
    <property type="evidence" value="ECO:0007669"/>
    <property type="project" value="InterPro"/>
</dbReference>
<dbReference type="EC" id="2.7.1.67" evidence="2"/>
<protein>
    <recommendedName>
        <fullName evidence="2">1-phosphatidylinositol 4-kinase</fullName>
        <ecNumber evidence="2">2.7.1.67</ecNumber>
    </recommendedName>
</protein>
<evidence type="ECO:0000313" key="9">
    <source>
        <dbReference type="Proteomes" id="UP001314263"/>
    </source>
</evidence>
<dbReference type="InterPro" id="IPR049160">
    <property type="entry name" value="PI4KB-PIK1_PIK"/>
</dbReference>
<dbReference type="GO" id="GO:0004430">
    <property type="term" value="F:1-phosphatidylinositol 4-kinase activity"/>
    <property type="evidence" value="ECO:0007669"/>
    <property type="project" value="UniProtKB-EC"/>
</dbReference>
<evidence type="ECO:0000259" key="7">
    <source>
        <dbReference type="PROSITE" id="PS51545"/>
    </source>
</evidence>
<gene>
    <name evidence="8" type="ORF">CVIRNUC_009610</name>
</gene>
<evidence type="ECO:0000256" key="3">
    <source>
        <dbReference type="ARBA" id="ARBA00022679"/>
    </source>
</evidence>
<dbReference type="PROSITE" id="PS50290">
    <property type="entry name" value="PI3_4_KINASE_3"/>
    <property type="match status" value="1"/>
</dbReference>
<feature type="domain" description="PI3K/PI4K catalytic" evidence="6">
    <location>
        <begin position="1063"/>
        <end position="1338"/>
    </location>
</feature>